<sequence>MKMVGNIPVWGAHESKTLRQIETCAATADRAALMADGHLGYAVPIGGVVAYKNAISPSGVGFDIACGNKAVRVDMPGSELRARVAKIMDDVWSTISFGVGRKNAEKVEHAIFEPNHPGWDLESAQPLRQKAQNQLGTVGSGNHYVDLFTDEQDRVWIGVHFGSRGFGHGIATWFLKAAGAKDGMEVEPCVIGTDTDLGEQYIRTMTLAGEYAYAGRDWVCDKVTSILGAPIVESVHNHHNFAWREEHGGEQYWVVRKGATPAFPGQKGFVGGTMAEPAVILEGVDSEESRTALYSTVHGAGRVMGRREAAGVFHRKSGEMIRPPKITQAMMRQKVRQANVELRGAGVDESPHCYKRLNEVLEAHGETIRILHTLTPVGVAMAGADEFDPYKD</sequence>
<proteinExistence type="predicted"/>
<evidence type="ECO:0000256" key="7">
    <source>
        <dbReference type="ARBA" id="ARBA00023134"/>
    </source>
</evidence>
<dbReference type="EC" id="6.5.1.8" evidence="2"/>
<dbReference type="Gene3D" id="3.90.1860.10">
    <property type="entry name" value="tRNA-splicing ligase RtcB"/>
    <property type="match status" value="1"/>
</dbReference>
<evidence type="ECO:0000256" key="9">
    <source>
        <dbReference type="ARBA" id="ARBA00047746"/>
    </source>
</evidence>
<evidence type="ECO:0000256" key="1">
    <source>
        <dbReference type="ARBA" id="ARBA00001936"/>
    </source>
</evidence>
<keyword evidence="7" id="KW-0342">GTP-binding</keyword>
<comment type="caution">
    <text evidence="10">The sequence shown here is derived from an EMBL/GenBank/DDBJ whole genome shotgun (WGS) entry which is preliminary data.</text>
</comment>
<keyword evidence="5" id="KW-0547">Nucleotide-binding</keyword>
<evidence type="ECO:0000256" key="5">
    <source>
        <dbReference type="ARBA" id="ARBA00022741"/>
    </source>
</evidence>
<keyword evidence="4" id="KW-0479">Metal-binding</keyword>
<name>A0ABW1EA07_9BACT</name>
<evidence type="ECO:0000256" key="2">
    <source>
        <dbReference type="ARBA" id="ARBA00012726"/>
    </source>
</evidence>
<dbReference type="RefSeq" id="WP_263335061.1">
    <property type="nucleotide sequence ID" value="NZ_JAGSYH010000002.1"/>
</dbReference>
<comment type="cofactor">
    <cofactor evidence="1">
        <name>Mn(2+)</name>
        <dbReference type="ChEBI" id="CHEBI:29035"/>
    </cofactor>
</comment>
<evidence type="ECO:0000256" key="8">
    <source>
        <dbReference type="ARBA" id="ARBA00023211"/>
    </source>
</evidence>
<evidence type="ECO:0000256" key="4">
    <source>
        <dbReference type="ARBA" id="ARBA00022723"/>
    </source>
</evidence>
<comment type="catalytic activity">
    <reaction evidence="9">
        <text>a 3'-end 3'-phospho-ribonucleotide-RNA + a 5'-end dephospho-ribonucleoside-RNA + GTP = a ribonucleotidyl-ribonucleotide-RNA + GMP + diphosphate</text>
        <dbReference type="Rhea" id="RHEA:68076"/>
        <dbReference type="Rhea" id="RHEA-COMP:10463"/>
        <dbReference type="Rhea" id="RHEA-COMP:13936"/>
        <dbReference type="Rhea" id="RHEA-COMP:17355"/>
        <dbReference type="ChEBI" id="CHEBI:33019"/>
        <dbReference type="ChEBI" id="CHEBI:37565"/>
        <dbReference type="ChEBI" id="CHEBI:58115"/>
        <dbReference type="ChEBI" id="CHEBI:83062"/>
        <dbReference type="ChEBI" id="CHEBI:138284"/>
        <dbReference type="ChEBI" id="CHEBI:173118"/>
        <dbReference type="EC" id="6.5.1.8"/>
    </reaction>
</comment>
<evidence type="ECO:0000313" key="11">
    <source>
        <dbReference type="Proteomes" id="UP001596091"/>
    </source>
</evidence>
<keyword evidence="11" id="KW-1185">Reference proteome</keyword>
<dbReference type="PANTHER" id="PTHR43749:SF2">
    <property type="entry name" value="RNA-SPLICING LIGASE RTCB"/>
    <property type="match status" value="1"/>
</dbReference>
<keyword evidence="8" id="KW-0464">Manganese</keyword>
<evidence type="ECO:0000256" key="3">
    <source>
        <dbReference type="ARBA" id="ARBA00022598"/>
    </source>
</evidence>
<evidence type="ECO:0000313" key="10">
    <source>
        <dbReference type="EMBL" id="MFC5860810.1"/>
    </source>
</evidence>
<keyword evidence="3" id="KW-0436">Ligase</keyword>
<protein>
    <recommendedName>
        <fullName evidence="2">3'-phosphate/5'-hydroxy nucleic acid ligase</fullName>
        <ecNumber evidence="2">6.5.1.8</ecNumber>
    </recommendedName>
</protein>
<dbReference type="InterPro" id="IPR052915">
    <property type="entry name" value="RtcB-like"/>
</dbReference>
<accession>A0ABW1EA07</accession>
<dbReference type="PANTHER" id="PTHR43749">
    <property type="entry name" value="RNA-SPLICING LIGASE RTCB"/>
    <property type="match status" value="1"/>
</dbReference>
<reference evidence="11" key="1">
    <citation type="journal article" date="2019" name="Int. J. Syst. Evol. Microbiol.">
        <title>The Global Catalogue of Microorganisms (GCM) 10K type strain sequencing project: providing services to taxonomists for standard genome sequencing and annotation.</title>
        <authorList>
            <consortium name="The Broad Institute Genomics Platform"/>
            <consortium name="The Broad Institute Genome Sequencing Center for Infectious Disease"/>
            <person name="Wu L."/>
            <person name="Ma J."/>
        </authorList>
    </citation>
    <scope>NUCLEOTIDE SEQUENCE [LARGE SCALE GENOMIC DNA]</scope>
    <source>
        <strain evidence="11">JCM 4087</strain>
    </source>
</reference>
<dbReference type="EMBL" id="JBHSPH010000001">
    <property type="protein sequence ID" value="MFC5860810.1"/>
    <property type="molecule type" value="Genomic_DNA"/>
</dbReference>
<evidence type="ECO:0000256" key="6">
    <source>
        <dbReference type="ARBA" id="ARBA00022800"/>
    </source>
</evidence>
<dbReference type="InterPro" id="IPR001233">
    <property type="entry name" value="RtcB"/>
</dbReference>
<dbReference type="InterPro" id="IPR036025">
    <property type="entry name" value="RtcB-like_sf"/>
</dbReference>
<keyword evidence="6" id="KW-0692">RNA repair</keyword>
<dbReference type="Proteomes" id="UP001596091">
    <property type="component" value="Unassembled WGS sequence"/>
</dbReference>
<organism evidence="10 11">
    <name type="scientific">Acidicapsa dinghuensis</name>
    <dbReference type="NCBI Taxonomy" id="2218256"/>
    <lineage>
        <taxon>Bacteria</taxon>
        <taxon>Pseudomonadati</taxon>
        <taxon>Acidobacteriota</taxon>
        <taxon>Terriglobia</taxon>
        <taxon>Terriglobales</taxon>
        <taxon>Acidobacteriaceae</taxon>
        <taxon>Acidicapsa</taxon>
    </lineage>
</organism>
<dbReference type="Pfam" id="PF01139">
    <property type="entry name" value="RtcB"/>
    <property type="match status" value="1"/>
</dbReference>
<dbReference type="SUPFAM" id="SSF103365">
    <property type="entry name" value="Hypothetical protein PH1602"/>
    <property type="match status" value="1"/>
</dbReference>
<gene>
    <name evidence="10" type="ORF">ACFPT7_00730</name>
</gene>